<evidence type="ECO:0000256" key="1">
    <source>
        <dbReference type="ARBA" id="ARBA00004496"/>
    </source>
</evidence>
<dbReference type="PANTHER" id="PTHR15706:SF6">
    <property type="entry name" value="NEUTROPHIL CYTOSOL FACTOR 1-RELATED"/>
    <property type="match status" value="1"/>
</dbReference>
<dbReference type="Proteomes" id="UP000261680">
    <property type="component" value="Unplaced"/>
</dbReference>
<dbReference type="CDD" id="cd12021">
    <property type="entry name" value="SH3_p47phox_1"/>
    <property type="match status" value="1"/>
</dbReference>
<evidence type="ECO:0000256" key="3">
    <source>
        <dbReference type="ARBA" id="ARBA00022490"/>
    </source>
</evidence>
<dbReference type="FunFam" id="2.30.30.40:FF:000127">
    <property type="entry name" value="neutrophil cytosol factor 1"/>
    <property type="match status" value="1"/>
</dbReference>
<dbReference type="Pfam" id="PF16621">
    <property type="entry name" value="NCF1_PBR_AIR"/>
    <property type="match status" value="1"/>
</dbReference>
<dbReference type="CDD" id="cd06887">
    <property type="entry name" value="PX_p47phox"/>
    <property type="match status" value="1"/>
</dbReference>
<evidence type="ECO:0000256" key="4">
    <source>
        <dbReference type="ARBA" id="ARBA00022553"/>
    </source>
</evidence>
<dbReference type="PROSITE" id="PS50195">
    <property type="entry name" value="PX"/>
    <property type="match status" value="1"/>
</dbReference>
<evidence type="ECO:0000313" key="10">
    <source>
        <dbReference type="Proteomes" id="UP000261680"/>
    </source>
</evidence>
<dbReference type="GO" id="GO:0045730">
    <property type="term" value="P:respiratory burst"/>
    <property type="evidence" value="ECO:0007669"/>
    <property type="project" value="TreeGrafter"/>
</dbReference>
<dbReference type="InterPro" id="IPR051228">
    <property type="entry name" value="NADPH_Oxidase/PX-Domain"/>
</dbReference>
<dbReference type="InterPro" id="IPR035757">
    <property type="entry name" value="NCF1_SH3_2"/>
</dbReference>
<evidence type="ECO:0000256" key="6">
    <source>
        <dbReference type="PROSITE-ProRule" id="PRU00192"/>
    </source>
</evidence>
<dbReference type="PRINTS" id="PR00498">
    <property type="entry name" value="P47PHOX"/>
</dbReference>
<protein>
    <submittedName>
        <fullName evidence="11">Neutrophil cytosol factor 1 isoform X2</fullName>
    </submittedName>
</protein>
<feature type="domain" description="SH3" evidence="8">
    <location>
        <begin position="270"/>
        <end position="329"/>
    </location>
</feature>
<dbReference type="SMART" id="SM00312">
    <property type="entry name" value="PX"/>
    <property type="match status" value="1"/>
</dbReference>
<dbReference type="InterPro" id="IPR035756">
    <property type="entry name" value="NCF1_SH3_1"/>
</dbReference>
<evidence type="ECO:0000256" key="7">
    <source>
        <dbReference type="SAM" id="MobiDB-lite"/>
    </source>
</evidence>
<dbReference type="InterPro" id="IPR001452">
    <property type="entry name" value="SH3_domain"/>
</dbReference>
<evidence type="ECO:0000259" key="8">
    <source>
        <dbReference type="PROSITE" id="PS50002"/>
    </source>
</evidence>
<gene>
    <name evidence="11" type="primary">NCF1</name>
</gene>
<dbReference type="FunFam" id="3.30.1520.10:FF:000023">
    <property type="entry name" value="Neutrophil cytosol factor 1"/>
    <property type="match status" value="1"/>
</dbReference>
<dbReference type="GO" id="GO:0005737">
    <property type="term" value="C:cytoplasm"/>
    <property type="evidence" value="ECO:0007669"/>
    <property type="project" value="UniProtKB-SubCell"/>
</dbReference>
<dbReference type="SUPFAM" id="SSF64268">
    <property type="entry name" value="PX domain"/>
    <property type="match status" value="1"/>
</dbReference>
<dbReference type="Pfam" id="PF08944">
    <property type="entry name" value="p47_phox_C"/>
    <property type="match status" value="1"/>
</dbReference>
<dbReference type="InterPro" id="IPR015039">
    <property type="entry name" value="NCF1_C"/>
</dbReference>
<proteinExistence type="predicted"/>
<keyword evidence="2 6" id="KW-0728">SH3 domain</keyword>
<dbReference type="SUPFAM" id="SSF50044">
    <property type="entry name" value="SH3-domain"/>
    <property type="match status" value="2"/>
</dbReference>
<feature type="compositionally biased region" description="Polar residues" evidence="7">
    <location>
        <begin position="387"/>
        <end position="405"/>
    </location>
</feature>
<organism evidence="10 11">
    <name type="scientific">Ursus maritimus</name>
    <name type="common">Polar bear</name>
    <name type="synonym">Thalarctos maritimus</name>
    <dbReference type="NCBI Taxonomy" id="29073"/>
    <lineage>
        <taxon>Eukaryota</taxon>
        <taxon>Metazoa</taxon>
        <taxon>Chordata</taxon>
        <taxon>Craniata</taxon>
        <taxon>Vertebrata</taxon>
        <taxon>Euteleostomi</taxon>
        <taxon>Mammalia</taxon>
        <taxon>Eutheria</taxon>
        <taxon>Laurasiatheria</taxon>
        <taxon>Carnivora</taxon>
        <taxon>Caniformia</taxon>
        <taxon>Ursidae</taxon>
        <taxon>Ursus</taxon>
    </lineage>
</organism>
<keyword evidence="4" id="KW-0597">Phosphoprotein</keyword>
<dbReference type="RefSeq" id="XP_040490910.1">
    <property type="nucleotide sequence ID" value="XM_040634976.1"/>
</dbReference>
<dbReference type="FunFam" id="2.30.30.40:FF:000121">
    <property type="entry name" value="Neutrophil cytosol factor 1"/>
    <property type="match status" value="1"/>
</dbReference>
<dbReference type="GO" id="GO:0043020">
    <property type="term" value="C:NADPH oxidase complex"/>
    <property type="evidence" value="ECO:0007669"/>
    <property type="project" value="TreeGrafter"/>
</dbReference>
<sequence>MGDTFIRHIALLGFEKRFVPSQHYVYMFLVKWQDLSEKVVYRRFTEIYEFHKMLKEMFPIEAGDISPQNRIIPHLPAPRWYDGQRAAENRQGTLTEYCNALMSLPVKISRCPHLLNFFKVRPDDLKLPTDSQVKKPETYLVPKDNSLTGERRGQPPLAGGVHLQHAWLWWPVQGTAWRRQPIPHRPLTPPSLWPDITGPIILQTYRAIADFEKSSGSQMALATGDVVEVVEKSESGWWFCQMKTKRGWVPASYLEPLDSPDEAEDPEPNYEGEPYVTIRAYTAEMEDEVSLQEGEAIEVIHKLLDGWWVIRKDDITGYFPSMYLQKSGQDVTQAQRQIKSRGAPPRRSSIRNAHSIHQRSRNRLSQDTYRRNSVRFLQQRRRHARPGQQSAGSPRGEQPQTQSAKPQPAVPPRPSADLILHHCSESTKRKLSSAV</sequence>
<feature type="region of interest" description="Disordered" evidence="7">
    <location>
        <begin position="330"/>
        <end position="418"/>
    </location>
</feature>
<dbReference type="Gene3D" id="2.30.30.40">
    <property type="entry name" value="SH3 Domains"/>
    <property type="match status" value="2"/>
</dbReference>
<dbReference type="OrthoDB" id="10255964at2759"/>
<name>A0A8M1G7W1_URSMA</name>
<dbReference type="GO" id="GO:0035091">
    <property type="term" value="F:phosphatidylinositol binding"/>
    <property type="evidence" value="ECO:0007669"/>
    <property type="project" value="InterPro"/>
</dbReference>
<evidence type="ECO:0000313" key="11">
    <source>
        <dbReference type="RefSeq" id="XP_040490910.1"/>
    </source>
</evidence>
<feature type="domain" description="SH3" evidence="8">
    <location>
        <begin position="200"/>
        <end position="259"/>
    </location>
</feature>
<dbReference type="InterPro" id="IPR032136">
    <property type="entry name" value="NCF1_PBR/AIR"/>
</dbReference>
<dbReference type="PANTHER" id="PTHR15706">
    <property type="entry name" value="SH3 MULTIPLE DOMAIN"/>
    <property type="match status" value="1"/>
</dbReference>
<comment type="subcellular location">
    <subcellularLocation>
        <location evidence="1">Cytoplasm</location>
    </subcellularLocation>
</comment>
<dbReference type="Pfam" id="PF00787">
    <property type="entry name" value="PX"/>
    <property type="match status" value="1"/>
</dbReference>
<dbReference type="Pfam" id="PF00018">
    <property type="entry name" value="SH3_1"/>
    <property type="match status" value="2"/>
</dbReference>
<keyword evidence="3" id="KW-0963">Cytoplasm</keyword>
<dbReference type="InterPro" id="IPR036028">
    <property type="entry name" value="SH3-like_dom_sf"/>
</dbReference>
<reference evidence="11" key="1">
    <citation type="submission" date="2025-08" db="UniProtKB">
        <authorList>
            <consortium name="RefSeq"/>
        </authorList>
    </citation>
    <scope>IDENTIFICATION</scope>
    <source>
        <tissue evidence="11">Whole blood</tissue>
    </source>
</reference>
<evidence type="ECO:0000259" key="9">
    <source>
        <dbReference type="PROSITE" id="PS50195"/>
    </source>
</evidence>
<dbReference type="AlphaFoldDB" id="A0A8M1G7W1"/>
<dbReference type="GeneID" id="103670166"/>
<dbReference type="InterPro" id="IPR001683">
    <property type="entry name" value="PX_dom"/>
</dbReference>
<keyword evidence="5" id="KW-0677">Repeat</keyword>
<evidence type="ECO:0000256" key="5">
    <source>
        <dbReference type="ARBA" id="ARBA00022737"/>
    </source>
</evidence>
<dbReference type="GO" id="GO:0016176">
    <property type="term" value="F:superoxide-generating NADPH oxidase activator activity"/>
    <property type="evidence" value="ECO:0007669"/>
    <property type="project" value="InterPro"/>
</dbReference>
<dbReference type="InterPro" id="IPR036871">
    <property type="entry name" value="PX_dom_sf"/>
</dbReference>
<evidence type="ECO:0000256" key="2">
    <source>
        <dbReference type="ARBA" id="ARBA00022443"/>
    </source>
</evidence>
<dbReference type="Gene3D" id="3.30.1520.10">
    <property type="entry name" value="Phox-like domain"/>
    <property type="match status" value="1"/>
</dbReference>
<feature type="domain" description="PX" evidence="9">
    <location>
        <begin position="4"/>
        <end position="125"/>
    </location>
</feature>
<dbReference type="PROSITE" id="PS50002">
    <property type="entry name" value="SH3"/>
    <property type="match status" value="2"/>
</dbReference>
<dbReference type="PRINTS" id="PR00452">
    <property type="entry name" value="SH3DOMAIN"/>
</dbReference>
<dbReference type="CTD" id="653361"/>
<accession>A0A8M1G7W1</accession>
<keyword evidence="10" id="KW-1185">Reference proteome</keyword>
<dbReference type="GO" id="GO:0042554">
    <property type="term" value="P:superoxide anion generation"/>
    <property type="evidence" value="ECO:0007669"/>
    <property type="project" value="TreeGrafter"/>
</dbReference>
<dbReference type="InterPro" id="IPR034909">
    <property type="entry name" value="PX_p47phox"/>
</dbReference>
<dbReference type="CDD" id="cd12022">
    <property type="entry name" value="SH3_p47phox_2"/>
    <property type="match status" value="1"/>
</dbReference>
<dbReference type="SMART" id="SM00326">
    <property type="entry name" value="SH3"/>
    <property type="match status" value="2"/>
</dbReference>
<dbReference type="InterPro" id="IPR001655">
    <property type="entry name" value="P47PHOX"/>
</dbReference>